<feature type="signal peptide" evidence="1">
    <location>
        <begin position="1"/>
        <end position="20"/>
    </location>
</feature>
<dbReference type="WBParaSite" id="SPAL_0000923800.1">
    <property type="protein sequence ID" value="SPAL_0000923800.1"/>
    <property type="gene ID" value="SPAL_0000923800"/>
</dbReference>
<protein>
    <submittedName>
        <fullName evidence="3">Uncharacterized protein</fullName>
    </submittedName>
</protein>
<feature type="chain" id="PRO_5005894939" evidence="1">
    <location>
        <begin position="21"/>
        <end position="145"/>
    </location>
</feature>
<sequence>MKVFITLFIIISISKYFLSALTCNYVIDIFTHCSCGSDEVEIKVINYQQPGKHFEELKAPCNNYPHRVKAVGIYCLSRVAFVSIKHVCNKIIKVKELDIFSNDCVLSVDKGDGRRGYNCYETRHLKQEKQNYQLPEKFQEKTKVF</sequence>
<dbReference type="Proteomes" id="UP000046392">
    <property type="component" value="Unplaced"/>
</dbReference>
<accession>A0A0N5BTR1</accession>
<dbReference type="AlphaFoldDB" id="A0A0N5BTR1"/>
<organism evidence="2 3">
    <name type="scientific">Strongyloides papillosus</name>
    <name type="common">Intestinal threadworm</name>
    <dbReference type="NCBI Taxonomy" id="174720"/>
    <lineage>
        <taxon>Eukaryota</taxon>
        <taxon>Metazoa</taxon>
        <taxon>Ecdysozoa</taxon>
        <taxon>Nematoda</taxon>
        <taxon>Chromadorea</taxon>
        <taxon>Rhabditida</taxon>
        <taxon>Tylenchina</taxon>
        <taxon>Panagrolaimomorpha</taxon>
        <taxon>Strongyloidoidea</taxon>
        <taxon>Strongyloididae</taxon>
        <taxon>Strongyloides</taxon>
    </lineage>
</organism>
<reference evidence="3" key="1">
    <citation type="submission" date="2017-02" db="UniProtKB">
        <authorList>
            <consortium name="WormBaseParasite"/>
        </authorList>
    </citation>
    <scope>IDENTIFICATION</scope>
</reference>
<evidence type="ECO:0000313" key="2">
    <source>
        <dbReference type="Proteomes" id="UP000046392"/>
    </source>
</evidence>
<keyword evidence="2" id="KW-1185">Reference proteome</keyword>
<evidence type="ECO:0000256" key="1">
    <source>
        <dbReference type="SAM" id="SignalP"/>
    </source>
</evidence>
<evidence type="ECO:0000313" key="3">
    <source>
        <dbReference type="WBParaSite" id="SPAL_0000923800.1"/>
    </source>
</evidence>
<proteinExistence type="predicted"/>
<name>A0A0N5BTR1_STREA</name>
<keyword evidence="1" id="KW-0732">Signal</keyword>